<dbReference type="Gene3D" id="3.40.50.300">
    <property type="entry name" value="P-loop containing nucleotide triphosphate hydrolases"/>
    <property type="match status" value="1"/>
</dbReference>
<organism evidence="9 10">
    <name type="scientific">Collimonas arenae</name>
    <dbReference type="NCBI Taxonomy" id="279058"/>
    <lineage>
        <taxon>Bacteria</taxon>
        <taxon>Pseudomonadati</taxon>
        <taxon>Pseudomonadota</taxon>
        <taxon>Betaproteobacteria</taxon>
        <taxon>Burkholderiales</taxon>
        <taxon>Oxalobacteraceae</taxon>
        <taxon>Collimonas</taxon>
    </lineage>
</organism>
<evidence type="ECO:0000256" key="3">
    <source>
        <dbReference type="ARBA" id="ARBA00023015"/>
    </source>
</evidence>
<keyword evidence="10" id="KW-1185">Reference proteome</keyword>
<dbReference type="PROSITE" id="PS00676">
    <property type="entry name" value="SIGMA54_INTERACT_2"/>
    <property type="match status" value="1"/>
</dbReference>
<dbReference type="OrthoDB" id="9761705at2"/>
<protein>
    <submittedName>
        <fullName evidence="9">AAA domain family protein</fullName>
    </submittedName>
</protein>
<gene>
    <name evidence="9" type="ORF">CAter282_3964</name>
</gene>
<dbReference type="SMART" id="SM00382">
    <property type="entry name" value="AAA"/>
    <property type="match status" value="1"/>
</dbReference>
<dbReference type="Pfam" id="PF02954">
    <property type="entry name" value="HTH_8"/>
    <property type="match status" value="1"/>
</dbReference>
<dbReference type="InterPro" id="IPR011006">
    <property type="entry name" value="CheY-like_superfamily"/>
</dbReference>
<evidence type="ECO:0000313" key="10">
    <source>
        <dbReference type="Proteomes" id="UP000071778"/>
    </source>
</evidence>
<dbReference type="PANTHER" id="PTHR32071">
    <property type="entry name" value="TRANSCRIPTIONAL REGULATORY PROTEIN"/>
    <property type="match status" value="1"/>
</dbReference>
<feature type="domain" description="Response regulatory" evidence="8">
    <location>
        <begin position="5"/>
        <end position="119"/>
    </location>
</feature>
<dbReference type="EMBL" id="CP013235">
    <property type="protein sequence ID" value="AMP11633.1"/>
    <property type="molecule type" value="Genomic_DNA"/>
</dbReference>
<dbReference type="SUPFAM" id="SSF46689">
    <property type="entry name" value="Homeodomain-like"/>
    <property type="match status" value="1"/>
</dbReference>
<dbReference type="SUPFAM" id="SSF52540">
    <property type="entry name" value="P-loop containing nucleoside triphosphate hydrolases"/>
    <property type="match status" value="1"/>
</dbReference>
<proteinExistence type="predicted"/>
<keyword evidence="6" id="KW-0597">Phosphoprotein</keyword>
<dbReference type="InterPro" id="IPR003593">
    <property type="entry name" value="AAA+_ATPase"/>
</dbReference>
<dbReference type="SMART" id="SM00448">
    <property type="entry name" value="REC"/>
    <property type="match status" value="1"/>
</dbReference>
<keyword evidence="4" id="KW-0238">DNA-binding</keyword>
<keyword evidence="5" id="KW-0804">Transcription</keyword>
<dbReference type="InterPro" id="IPR001789">
    <property type="entry name" value="Sig_transdc_resp-reg_receiver"/>
</dbReference>
<dbReference type="GO" id="GO:0006355">
    <property type="term" value="P:regulation of DNA-templated transcription"/>
    <property type="evidence" value="ECO:0007669"/>
    <property type="project" value="InterPro"/>
</dbReference>
<dbReference type="InterPro" id="IPR002197">
    <property type="entry name" value="HTH_Fis"/>
</dbReference>
<feature type="domain" description="Sigma-54 factor interaction" evidence="7">
    <location>
        <begin position="144"/>
        <end position="374"/>
    </location>
</feature>
<dbReference type="AlphaFoldDB" id="A0A127QNL9"/>
<dbReference type="InterPro" id="IPR025944">
    <property type="entry name" value="Sigma_54_int_dom_CS"/>
</dbReference>
<reference evidence="9 10" key="1">
    <citation type="submission" date="2015-11" db="EMBL/GenBank/DDBJ databases">
        <title>Exploring the genomic traits of fungus-feeding bacterial genus Collimonas.</title>
        <authorList>
            <person name="Song C."/>
            <person name="Schmidt R."/>
            <person name="de Jager V."/>
            <person name="Krzyzanowska D."/>
            <person name="Jongedijk E."/>
            <person name="Cankar K."/>
            <person name="Beekwilder J."/>
            <person name="van Veen A."/>
            <person name="de Boer W."/>
            <person name="van Veen J.A."/>
            <person name="Garbeva P."/>
        </authorList>
    </citation>
    <scope>NUCLEOTIDE SEQUENCE [LARGE SCALE GENOMIC DNA]</scope>
    <source>
        <strain evidence="9 10">Ter282</strain>
    </source>
</reference>
<evidence type="ECO:0000256" key="6">
    <source>
        <dbReference type="PROSITE-ProRule" id="PRU00169"/>
    </source>
</evidence>
<dbReference type="Pfam" id="PF00158">
    <property type="entry name" value="Sigma54_activat"/>
    <property type="match status" value="1"/>
</dbReference>
<dbReference type="PROSITE" id="PS00688">
    <property type="entry name" value="SIGMA54_INTERACT_3"/>
    <property type="match status" value="1"/>
</dbReference>
<accession>A0A127QNL9</accession>
<feature type="modified residue" description="4-aspartylphosphate" evidence="6">
    <location>
        <position position="54"/>
    </location>
</feature>
<sequence length="495" mass="53469">MTSPRILVVDDEAHLRELLEIALVKMGLDVDSAENLTVARARLAQHDYALILTDMRLPDGLGIELVREVTCGEKVIPIAVITAYGSADNAVMALKAGAFDYLSKPVALDQLRLMVQSALRIGKPAEQNRPQPDARVRGGPGLRLIGQSAAMQELRTQIVRLARSMAPVAITGESGSGKELAARDIHALSPRADKPFVAVNCGAIPEALMEAEFFGYRKGAFTGAADDRDGFFQAANGGTLMLDEVADLPLAMQVKLLRAIQERRVRKVGATAEEAVDVRLISATHQNLSECVESGRFRQDLYYRLNVIELKLPPLRERLDDISLLVAAILGRLSVFAPQAEQASLTPAALEALRAYAFPGNVRELENILERALAFANDGLIEVADLGLKGVAGARPAEASMFDDGEIDALAGVGAPIASAAMTASETAVAGAGMQRAGLELPPSLPDYLDDIERDVIRQALARTHFNRTKAADLLGISFRQLRYRMQRLSIHEQD</sequence>
<dbReference type="RefSeq" id="WP_061534578.1">
    <property type="nucleotide sequence ID" value="NZ_CP013233.1"/>
</dbReference>
<dbReference type="PANTHER" id="PTHR32071:SF100">
    <property type="entry name" value="RESPONSE REGULATOR PROTEIN PILR"/>
    <property type="match status" value="1"/>
</dbReference>
<dbReference type="Pfam" id="PF00072">
    <property type="entry name" value="Response_reg"/>
    <property type="match status" value="1"/>
</dbReference>
<dbReference type="GO" id="GO:0000160">
    <property type="term" value="P:phosphorelay signal transduction system"/>
    <property type="evidence" value="ECO:0007669"/>
    <property type="project" value="InterPro"/>
</dbReference>
<dbReference type="PATRIC" id="fig|279058.17.peg.4285"/>
<dbReference type="GO" id="GO:0043565">
    <property type="term" value="F:sequence-specific DNA binding"/>
    <property type="evidence" value="ECO:0007669"/>
    <property type="project" value="InterPro"/>
</dbReference>
<dbReference type="Gene3D" id="1.10.10.60">
    <property type="entry name" value="Homeodomain-like"/>
    <property type="match status" value="1"/>
</dbReference>
<evidence type="ECO:0000256" key="4">
    <source>
        <dbReference type="ARBA" id="ARBA00023125"/>
    </source>
</evidence>
<evidence type="ECO:0000313" key="9">
    <source>
        <dbReference type="EMBL" id="AMP11633.1"/>
    </source>
</evidence>
<dbReference type="InterPro" id="IPR027417">
    <property type="entry name" value="P-loop_NTPase"/>
</dbReference>
<dbReference type="FunFam" id="3.40.50.300:FF:000006">
    <property type="entry name" value="DNA-binding transcriptional regulator NtrC"/>
    <property type="match status" value="1"/>
</dbReference>
<keyword evidence="2" id="KW-0067">ATP-binding</keyword>
<dbReference type="InterPro" id="IPR009057">
    <property type="entry name" value="Homeodomain-like_sf"/>
</dbReference>
<dbReference type="PROSITE" id="PS50045">
    <property type="entry name" value="SIGMA54_INTERACT_4"/>
    <property type="match status" value="1"/>
</dbReference>
<dbReference type="PROSITE" id="PS50110">
    <property type="entry name" value="RESPONSE_REGULATORY"/>
    <property type="match status" value="1"/>
</dbReference>
<dbReference type="GO" id="GO:0005524">
    <property type="term" value="F:ATP binding"/>
    <property type="evidence" value="ECO:0007669"/>
    <property type="project" value="UniProtKB-KW"/>
</dbReference>
<dbReference type="InterPro" id="IPR002078">
    <property type="entry name" value="Sigma_54_int"/>
</dbReference>
<dbReference type="Gene3D" id="1.10.8.60">
    <property type="match status" value="1"/>
</dbReference>
<dbReference type="Pfam" id="PF25601">
    <property type="entry name" value="AAA_lid_14"/>
    <property type="match status" value="1"/>
</dbReference>
<evidence type="ECO:0000259" key="7">
    <source>
        <dbReference type="PROSITE" id="PS50045"/>
    </source>
</evidence>
<evidence type="ECO:0000259" key="8">
    <source>
        <dbReference type="PROSITE" id="PS50110"/>
    </source>
</evidence>
<keyword evidence="3" id="KW-0805">Transcription regulation</keyword>
<dbReference type="CDD" id="cd00009">
    <property type="entry name" value="AAA"/>
    <property type="match status" value="1"/>
</dbReference>
<dbReference type="SUPFAM" id="SSF52172">
    <property type="entry name" value="CheY-like"/>
    <property type="match status" value="1"/>
</dbReference>
<evidence type="ECO:0000256" key="1">
    <source>
        <dbReference type="ARBA" id="ARBA00022741"/>
    </source>
</evidence>
<keyword evidence="1" id="KW-0547">Nucleotide-binding</keyword>
<dbReference type="Gene3D" id="3.40.50.2300">
    <property type="match status" value="1"/>
</dbReference>
<dbReference type="InterPro" id="IPR025943">
    <property type="entry name" value="Sigma_54_int_dom_ATP-bd_2"/>
</dbReference>
<dbReference type="PRINTS" id="PR01590">
    <property type="entry name" value="HTHFIS"/>
</dbReference>
<dbReference type="Proteomes" id="UP000071778">
    <property type="component" value="Chromosome"/>
</dbReference>
<evidence type="ECO:0000256" key="2">
    <source>
        <dbReference type="ARBA" id="ARBA00022840"/>
    </source>
</evidence>
<dbReference type="InterPro" id="IPR058031">
    <property type="entry name" value="AAA_lid_NorR"/>
</dbReference>
<evidence type="ECO:0000256" key="5">
    <source>
        <dbReference type="ARBA" id="ARBA00023163"/>
    </source>
</evidence>
<name>A0A127QNL9_9BURK</name>